<protein>
    <submittedName>
        <fullName evidence="2">Uncharacterized protein</fullName>
    </submittedName>
</protein>
<evidence type="ECO:0000256" key="1">
    <source>
        <dbReference type="SAM" id="MobiDB-lite"/>
    </source>
</evidence>
<evidence type="ECO:0000313" key="3">
    <source>
        <dbReference type="Proteomes" id="UP000324222"/>
    </source>
</evidence>
<dbReference type="AlphaFoldDB" id="A0A5B7GIW4"/>
<name>A0A5B7GIW4_PORTR</name>
<gene>
    <name evidence="2" type="ORF">E2C01_051323</name>
</gene>
<comment type="caution">
    <text evidence="2">The sequence shown here is derived from an EMBL/GenBank/DDBJ whole genome shotgun (WGS) entry which is preliminary data.</text>
</comment>
<accession>A0A5B7GIW4</accession>
<keyword evidence="3" id="KW-1185">Reference proteome</keyword>
<evidence type="ECO:0000313" key="2">
    <source>
        <dbReference type="EMBL" id="MPC57345.1"/>
    </source>
</evidence>
<reference evidence="2 3" key="1">
    <citation type="submission" date="2019-05" db="EMBL/GenBank/DDBJ databases">
        <title>Another draft genome of Portunus trituberculatus and its Hox gene families provides insights of decapod evolution.</title>
        <authorList>
            <person name="Jeong J.-H."/>
            <person name="Song I."/>
            <person name="Kim S."/>
            <person name="Choi T."/>
            <person name="Kim D."/>
            <person name="Ryu S."/>
            <person name="Kim W."/>
        </authorList>
    </citation>
    <scope>NUCLEOTIDE SEQUENCE [LARGE SCALE GENOMIC DNA]</scope>
    <source>
        <tissue evidence="2">Muscle</tissue>
    </source>
</reference>
<proteinExistence type="predicted"/>
<organism evidence="2 3">
    <name type="scientific">Portunus trituberculatus</name>
    <name type="common">Swimming crab</name>
    <name type="synonym">Neptunus trituberculatus</name>
    <dbReference type="NCBI Taxonomy" id="210409"/>
    <lineage>
        <taxon>Eukaryota</taxon>
        <taxon>Metazoa</taxon>
        <taxon>Ecdysozoa</taxon>
        <taxon>Arthropoda</taxon>
        <taxon>Crustacea</taxon>
        <taxon>Multicrustacea</taxon>
        <taxon>Malacostraca</taxon>
        <taxon>Eumalacostraca</taxon>
        <taxon>Eucarida</taxon>
        <taxon>Decapoda</taxon>
        <taxon>Pleocyemata</taxon>
        <taxon>Brachyura</taxon>
        <taxon>Eubrachyura</taxon>
        <taxon>Portunoidea</taxon>
        <taxon>Portunidae</taxon>
        <taxon>Portuninae</taxon>
        <taxon>Portunus</taxon>
    </lineage>
</organism>
<dbReference type="Proteomes" id="UP000324222">
    <property type="component" value="Unassembled WGS sequence"/>
</dbReference>
<sequence length="312" mass="34201">MPRKCVKCFRSLPSLTVDPHEECLSCREVFCSLASHSDCCKALSHDQFLRFLDSIKDRTEKRKASSSGKRKSSPSSQQLHKRMCKMEETLGRLSLFLSSSQGSPFSGFQSLASQVDDSHPGTSRLCIGQDKRDQLVPPVARLRWYQRPPQTQTQQVVPGAGKAVHGALGSFRTVYGGEVGDSHRSVYLVRRLPHYPGNGGQRLPYSSHAWQPDSFPGCEVGVCHTTPMPGGQPIIPSRGLDISETIPRTLGLEFGTIMSDELLPSQSVSVGVSSHAGQPDSCALCKGWCVPLGSRAWRPSPSSQWCESYGPW</sequence>
<feature type="region of interest" description="Disordered" evidence="1">
    <location>
        <begin position="59"/>
        <end position="81"/>
    </location>
</feature>
<dbReference type="EMBL" id="VSRR010014709">
    <property type="protein sequence ID" value="MPC57345.1"/>
    <property type="molecule type" value="Genomic_DNA"/>
</dbReference>